<evidence type="ECO:0000256" key="9">
    <source>
        <dbReference type="ARBA" id="ARBA00052716"/>
    </source>
</evidence>
<dbReference type="InterPro" id="IPR036291">
    <property type="entry name" value="NAD(P)-bd_dom_sf"/>
</dbReference>
<sequence length="346" mass="36113">MSRKRQITAVIGGGAWGTALAAHLASEGREVRLWVLEDDLVDWIRSRRENPLYLPGVRLPESVRATSDLAQALAGVNLVVAVVPTQHSRKVLEQARGAIPAGCPVILANKGLEEDTLKLPMDIAAEALASEEHLAVLSGPSFAGEVARGRPAALVVAAGSESLARSIQERISSPRLRLYRNTDPVGVQVAGALKNVIAIAAGAADGLGLGLNTQAAVITRGLEEITRLGMMLGGKRETFAGLAGLGDLVLTCTGSSSRNRAVGMELGKGRRLADILAGTRTVAEGVATARSAQVLASRSGVDAPIVEEVSRILFEDGSPLDALERLMARPLTVELSSPGTEETTHG</sequence>
<dbReference type="Gene3D" id="3.40.50.720">
    <property type="entry name" value="NAD(P)-binding Rossmann-like Domain"/>
    <property type="match status" value="1"/>
</dbReference>
<dbReference type="EC" id="1.1.1.94" evidence="10 13"/>
<dbReference type="InterPro" id="IPR006168">
    <property type="entry name" value="G3P_DH_NAD-dep"/>
</dbReference>
<evidence type="ECO:0000256" key="5">
    <source>
        <dbReference type="ARBA" id="ARBA00023027"/>
    </source>
</evidence>
<dbReference type="InterPro" id="IPR011128">
    <property type="entry name" value="G3P_DH_NAD-dep_N"/>
</dbReference>
<dbReference type="InterPro" id="IPR013328">
    <property type="entry name" value="6PGD_dom2"/>
</dbReference>
<dbReference type="HAMAP" id="MF_00394">
    <property type="entry name" value="NAD_Glyc3P_dehydrog"/>
    <property type="match status" value="1"/>
</dbReference>
<dbReference type="PANTHER" id="PTHR11728:SF1">
    <property type="entry name" value="GLYCEROL-3-PHOSPHATE DEHYDROGENASE [NAD(+)] 2, CHLOROPLASTIC"/>
    <property type="match status" value="1"/>
</dbReference>
<comment type="subcellular location">
    <subcellularLocation>
        <location evidence="13">Cytoplasm</location>
    </subcellularLocation>
</comment>
<evidence type="ECO:0000256" key="3">
    <source>
        <dbReference type="ARBA" id="ARBA00022857"/>
    </source>
</evidence>
<feature type="binding site" evidence="13">
    <location>
        <position position="258"/>
    </location>
    <ligand>
        <name>NADPH</name>
        <dbReference type="ChEBI" id="CHEBI:57783"/>
    </ligand>
</feature>
<evidence type="ECO:0000256" key="8">
    <source>
        <dbReference type="ARBA" id="ARBA00023264"/>
    </source>
</evidence>
<feature type="binding site" evidence="13">
    <location>
        <position position="53"/>
    </location>
    <ligand>
        <name>NADPH</name>
        <dbReference type="ChEBI" id="CHEBI:57783"/>
    </ligand>
</feature>
<keyword evidence="13" id="KW-0963">Cytoplasm</keyword>
<evidence type="ECO:0000256" key="13">
    <source>
        <dbReference type="HAMAP-Rule" id="MF_00394"/>
    </source>
</evidence>
<dbReference type="Gene3D" id="1.10.1040.10">
    <property type="entry name" value="N-(1-d-carboxylethyl)-l-norvaline Dehydrogenase, domain 2"/>
    <property type="match status" value="1"/>
</dbReference>
<dbReference type="GO" id="GO:0006650">
    <property type="term" value="P:glycerophospholipid metabolic process"/>
    <property type="evidence" value="ECO:0007669"/>
    <property type="project" value="UniProtKB-UniRule"/>
</dbReference>
<dbReference type="UniPathway" id="UPA00940"/>
<keyword evidence="5 13" id="KW-0520">NAD</keyword>
<protein>
    <recommendedName>
        <fullName evidence="11 13">Glycerol-3-phosphate dehydrogenase [NAD(P)+]</fullName>
        <ecNumber evidence="10 13">1.1.1.94</ecNumber>
    </recommendedName>
    <alternativeName>
        <fullName evidence="13">NAD(P)(+)-dependent glycerol-3-phosphate dehydrogenase</fullName>
    </alternativeName>
    <alternativeName>
        <fullName evidence="12 13">NAD(P)H-dependent dihydroxyacetone-phosphate reductase</fullName>
    </alternativeName>
</protein>
<keyword evidence="8 13" id="KW-1208">Phospholipid metabolism</keyword>
<evidence type="ECO:0000256" key="15">
    <source>
        <dbReference type="PIRSR" id="PIRSR000114-2"/>
    </source>
</evidence>
<keyword evidence="13" id="KW-0547">Nucleotide-binding</keyword>
<feature type="binding site" evidence="13">
    <location>
        <position position="16"/>
    </location>
    <ligand>
        <name>NADPH</name>
        <dbReference type="ChEBI" id="CHEBI:57783"/>
    </ligand>
</feature>
<keyword evidence="3 13" id="KW-0521">NADP</keyword>
<dbReference type="EMBL" id="JACXWD010000013">
    <property type="protein sequence ID" value="MBD3867637.1"/>
    <property type="molecule type" value="Genomic_DNA"/>
</dbReference>
<evidence type="ECO:0000256" key="6">
    <source>
        <dbReference type="ARBA" id="ARBA00023098"/>
    </source>
</evidence>
<dbReference type="GO" id="GO:0046168">
    <property type="term" value="P:glycerol-3-phosphate catabolic process"/>
    <property type="evidence" value="ECO:0007669"/>
    <property type="project" value="InterPro"/>
</dbReference>
<evidence type="ECO:0000256" key="10">
    <source>
        <dbReference type="ARBA" id="ARBA00066687"/>
    </source>
</evidence>
<feature type="binding site" evidence="13">
    <location>
        <position position="258"/>
    </location>
    <ligand>
        <name>sn-glycerol 3-phosphate</name>
        <dbReference type="ChEBI" id="CHEBI:57597"/>
    </ligand>
</feature>
<evidence type="ECO:0000259" key="18">
    <source>
        <dbReference type="Pfam" id="PF01210"/>
    </source>
</evidence>
<feature type="binding site" evidence="13">
    <location>
        <position position="247"/>
    </location>
    <ligand>
        <name>sn-glycerol 3-phosphate</name>
        <dbReference type="ChEBI" id="CHEBI:57597"/>
    </ligand>
</feature>
<proteinExistence type="inferred from homology"/>
<keyword evidence="6 13" id="KW-0443">Lipid metabolism</keyword>
<dbReference type="InterPro" id="IPR008927">
    <property type="entry name" value="6-PGluconate_DH-like_C_sf"/>
</dbReference>
<dbReference type="FunFam" id="1.10.1040.10:FF:000001">
    <property type="entry name" value="Glycerol-3-phosphate dehydrogenase [NAD(P)+]"/>
    <property type="match status" value="1"/>
</dbReference>
<feature type="binding site" evidence="13">
    <location>
        <position position="139"/>
    </location>
    <ligand>
        <name>sn-glycerol 3-phosphate</name>
        <dbReference type="ChEBI" id="CHEBI:57597"/>
    </ligand>
</feature>
<evidence type="ECO:0000256" key="16">
    <source>
        <dbReference type="PIRSR" id="PIRSR000114-3"/>
    </source>
</evidence>
<reference evidence="20 21" key="1">
    <citation type="submission" date="2020-08" db="EMBL/GenBank/DDBJ databases">
        <title>Acidobacteriota in marine sediments use diverse sulfur dissimilation pathways.</title>
        <authorList>
            <person name="Wasmund K."/>
        </authorList>
    </citation>
    <scope>NUCLEOTIDE SEQUENCE [LARGE SCALE GENOMIC DNA]</scope>
    <source>
        <strain evidence="20">MAG AM4</strain>
    </source>
</reference>
<feature type="binding site" evidence="13">
    <location>
        <position position="194"/>
    </location>
    <ligand>
        <name>sn-glycerol 3-phosphate</name>
        <dbReference type="ChEBI" id="CHEBI:57597"/>
    </ligand>
</feature>
<evidence type="ECO:0000256" key="7">
    <source>
        <dbReference type="ARBA" id="ARBA00023209"/>
    </source>
</evidence>
<dbReference type="PANTHER" id="PTHR11728">
    <property type="entry name" value="GLYCEROL-3-PHOSPHATE DEHYDROGENASE"/>
    <property type="match status" value="1"/>
</dbReference>
<evidence type="ECO:0000256" key="12">
    <source>
        <dbReference type="ARBA" id="ARBA00080511"/>
    </source>
</evidence>
<feature type="binding site" evidence="13">
    <location>
        <position position="282"/>
    </location>
    <ligand>
        <name>NADPH</name>
        <dbReference type="ChEBI" id="CHEBI:57783"/>
    </ligand>
</feature>
<comment type="caution">
    <text evidence="13">Lacks conserved residue(s) required for the propagation of feature annotation.</text>
</comment>
<feature type="binding site" evidence="13">
    <location>
        <position position="143"/>
    </location>
    <ligand>
        <name>NADPH</name>
        <dbReference type="ChEBI" id="CHEBI:57783"/>
    </ligand>
</feature>
<keyword evidence="2 13" id="KW-0444">Lipid biosynthesis</keyword>
<dbReference type="GO" id="GO:0047952">
    <property type="term" value="F:glycerol-3-phosphate dehydrogenase [NAD(P)+] activity"/>
    <property type="evidence" value="ECO:0007669"/>
    <property type="project" value="UniProtKB-UniRule"/>
</dbReference>
<accession>A0A8J6XZB3</accession>
<dbReference type="GO" id="GO:0005975">
    <property type="term" value="P:carbohydrate metabolic process"/>
    <property type="evidence" value="ECO:0007669"/>
    <property type="project" value="InterPro"/>
</dbReference>
<organism evidence="20 21">
    <name type="scientific">Candidatus Polarisedimenticola svalbardensis</name>
    <dbReference type="NCBI Taxonomy" id="2886004"/>
    <lineage>
        <taxon>Bacteria</taxon>
        <taxon>Pseudomonadati</taxon>
        <taxon>Acidobacteriota</taxon>
        <taxon>Candidatus Polarisedimenticolia</taxon>
        <taxon>Candidatus Polarisedimenticolales</taxon>
        <taxon>Candidatus Polarisedimenticolaceae</taxon>
        <taxon>Candidatus Polarisedimenticola</taxon>
    </lineage>
</organism>
<dbReference type="Proteomes" id="UP000648239">
    <property type="component" value="Unassembled WGS sequence"/>
</dbReference>
<dbReference type="GO" id="GO:0046167">
    <property type="term" value="P:glycerol-3-phosphate biosynthetic process"/>
    <property type="evidence" value="ECO:0007669"/>
    <property type="project" value="UniProtKB-UniRule"/>
</dbReference>
<evidence type="ECO:0000256" key="14">
    <source>
        <dbReference type="PIRSR" id="PIRSR000114-1"/>
    </source>
</evidence>
<feature type="domain" description="Glycerol-3-phosphate dehydrogenase NAD-dependent C-terminal" evidence="19">
    <location>
        <begin position="183"/>
        <end position="323"/>
    </location>
</feature>
<feature type="binding site" evidence="16">
    <location>
        <position position="258"/>
    </location>
    <ligand>
        <name>NAD(+)</name>
        <dbReference type="ChEBI" id="CHEBI:57540"/>
    </ligand>
</feature>
<evidence type="ECO:0000313" key="20">
    <source>
        <dbReference type="EMBL" id="MBD3867637.1"/>
    </source>
</evidence>
<comment type="catalytic activity">
    <reaction evidence="9">
        <text>sn-glycerol 3-phosphate + NADP(+) = dihydroxyacetone phosphate + NADPH + H(+)</text>
        <dbReference type="Rhea" id="RHEA:11096"/>
        <dbReference type="ChEBI" id="CHEBI:15378"/>
        <dbReference type="ChEBI" id="CHEBI:57597"/>
        <dbReference type="ChEBI" id="CHEBI:57642"/>
        <dbReference type="ChEBI" id="CHEBI:57783"/>
        <dbReference type="ChEBI" id="CHEBI:58349"/>
        <dbReference type="EC" id="1.1.1.94"/>
    </reaction>
    <physiologicalReaction direction="right-to-left" evidence="9">
        <dbReference type="Rhea" id="RHEA:11098"/>
    </physiologicalReaction>
</comment>
<feature type="binding site" evidence="16">
    <location>
        <position position="143"/>
    </location>
    <ligand>
        <name>NAD(+)</name>
        <dbReference type="ChEBI" id="CHEBI:57540"/>
    </ligand>
</feature>
<dbReference type="Pfam" id="PF07479">
    <property type="entry name" value="NAD_Gly3P_dh_C"/>
    <property type="match status" value="1"/>
</dbReference>
<gene>
    <name evidence="13" type="primary">gpsA</name>
    <name evidence="20" type="ORF">IFK94_05885</name>
</gene>
<keyword evidence="4 13" id="KW-0560">Oxidoreductase</keyword>
<feature type="binding site" evidence="13">
    <location>
        <position position="257"/>
    </location>
    <ligand>
        <name>sn-glycerol 3-phosphate</name>
        <dbReference type="ChEBI" id="CHEBI:57597"/>
    </ligand>
</feature>
<comment type="function">
    <text evidence="13">Catalyzes the reduction of the glycolytic intermediate dihydroxyacetone phosphate (DHAP) to sn-glycerol 3-phosphate (G3P), the key precursor for phospholipid synthesis.</text>
</comment>
<dbReference type="SUPFAM" id="SSF48179">
    <property type="entry name" value="6-phosphogluconate dehydrogenase C-terminal domain-like"/>
    <property type="match status" value="1"/>
</dbReference>
<comment type="similarity">
    <text evidence="1 13 17">Belongs to the NAD-dependent glycerol-3-phosphate dehydrogenase family.</text>
</comment>
<evidence type="ECO:0000256" key="11">
    <source>
        <dbReference type="ARBA" id="ARBA00069372"/>
    </source>
</evidence>
<evidence type="ECO:0000256" key="4">
    <source>
        <dbReference type="ARBA" id="ARBA00023002"/>
    </source>
</evidence>
<dbReference type="Pfam" id="PF01210">
    <property type="entry name" value="NAD_Gly3P_dh_N"/>
    <property type="match status" value="1"/>
</dbReference>
<dbReference type="PRINTS" id="PR00077">
    <property type="entry name" value="GPDHDRGNASE"/>
</dbReference>
<dbReference type="NCBIfam" id="NF000940">
    <property type="entry name" value="PRK00094.1-2"/>
    <property type="match status" value="1"/>
</dbReference>
<dbReference type="GO" id="GO:0005829">
    <property type="term" value="C:cytosol"/>
    <property type="evidence" value="ECO:0007669"/>
    <property type="project" value="TreeGrafter"/>
</dbReference>
<dbReference type="NCBIfam" id="NF000942">
    <property type="entry name" value="PRK00094.1-4"/>
    <property type="match status" value="1"/>
</dbReference>
<evidence type="ECO:0000313" key="21">
    <source>
        <dbReference type="Proteomes" id="UP000648239"/>
    </source>
</evidence>
<feature type="binding site" evidence="13">
    <location>
        <position position="110"/>
    </location>
    <ligand>
        <name>NADPH</name>
        <dbReference type="ChEBI" id="CHEBI:57783"/>
    </ligand>
</feature>
<feature type="domain" description="Glycerol-3-phosphate dehydrogenase NAD-dependent N-terminal" evidence="18">
    <location>
        <begin position="9"/>
        <end position="162"/>
    </location>
</feature>
<feature type="active site" description="Proton acceptor" evidence="13 14">
    <location>
        <position position="194"/>
    </location>
</feature>
<comment type="catalytic activity">
    <reaction evidence="13">
        <text>sn-glycerol 3-phosphate + NAD(+) = dihydroxyacetone phosphate + NADH + H(+)</text>
        <dbReference type="Rhea" id="RHEA:11092"/>
        <dbReference type="ChEBI" id="CHEBI:15378"/>
        <dbReference type="ChEBI" id="CHEBI:57540"/>
        <dbReference type="ChEBI" id="CHEBI:57597"/>
        <dbReference type="ChEBI" id="CHEBI:57642"/>
        <dbReference type="ChEBI" id="CHEBI:57945"/>
        <dbReference type="EC" id="1.1.1.94"/>
    </reaction>
</comment>
<dbReference type="PIRSF" id="PIRSF000114">
    <property type="entry name" value="Glycerol-3-P_dh"/>
    <property type="match status" value="1"/>
</dbReference>
<dbReference type="InterPro" id="IPR006109">
    <property type="entry name" value="G3P_DH_NAD-dep_C"/>
</dbReference>
<evidence type="ECO:0000256" key="1">
    <source>
        <dbReference type="ARBA" id="ARBA00011009"/>
    </source>
</evidence>
<feature type="binding site" evidence="13">
    <location>
        <position position="110"/>
    </location>
    <ligand>
        <name>sn-glycerol 3-phosphate</name>
        <dbReference type="ChEBI" id="CHEBI:57597"/>
    </ligand>
</feature>
<dbReference type="AlphaFoldDB" id="A0A8J6XZB3"/>
<feature type="binding site" evidence="13">
    <location>
        <position position="141"/>
    </location>
    <ligand>
        <name>sn-glycerol 3-phosphate</name>
        <dbReference type="ChEBI" id="CHEBI:57597"/>
    </ligand>
</feature>
<dbReference type="FunFam" id="3.40.50.720:FF:000019">
    <property type="entry name" value="Glycerol-3-phosphate dehydrogenase [NAD(P)+]"/>
    <property type="match status" value="1"/>
</dbReference>
<evidence type="ECO:0000259" key="19">
    <source>
        <dbReference type="Pfam" id="PF07479"/>
    </source>
</evidence>
<keyword evidence="7 13" id="KW-0594">Phospholipid biosynthesis</keyword>
<feature type="binding site" evidence="13">
    <location>
        <position position="259"/>
    </location>
    <ligand>
        <name>sn-glycerol 3-phosphate</name>
        <dbReference type="ChEBI" id="CHEBI:57597"/>
    </ligand>
</feature>
<feature type="binding site" evidence="13">
    <location>
        <position position="284"/>
    </location>
    <ligand>
        <name>NADPH</name>
        <dbReference type="ChEBI" id="CHEBI:57783"/>
    </ligand>
</feature>
<dbReference type="GO" id="GO:0008654">
    <property type="term" value="P:phospholipid biosynthetic process"/>
    <property type="evidence" value="ECO:0007669"/>
    <property type="project" value="UniProtKB-KW"/>
</dbReference>
<comment type="caution">
    <text evidence="20">The sequence shown here is derived from an EMBL/GenBank/DDBJ whole genome shotgun (WGS) entry which is preliminary data.</text>
</comment>
<dbReference type="GO" id="GO:0051287">
    <property type="term" value="F:NAD binding"/>
    <property type="evidence" value="ECO:0007669"/>
    <property type="project" value="InterPro"/>
</dbReference>
<dbReference type="SUPFAM" id="SSF51735">
    <property type="entry name" value="NAD(P)-binding Rossmann-fold domains"/>
    <property type="match status" value="1"/>
</dbReference>
<evidence type="ECO:0000256" key="17">
    <source>
        <dbReference type="RuleBase" id="RU000437"/>
    </source>
</evidence>
<comment type="pathway">
    <text evidence="13">Membrane lipid metabolism; glycerophospholipid metabolism.</text>
</comment>
<dbReference type="PROSITE" id="PS00957">
    <property type="entry name" value="NAD_G3PDH"/>
    <property type="match status" value="1"/>
</dbReference>
<feature type="binding site" evidence="16">
    <location>
        <begin position="12"/>
        <end position="17"/>
    </location>
    <ligand>
        <name>NAD(+)</name>
        <dbReference type="ChEBI" id="CHEBI:57540"/>
    </ligand>
</feature>
<evidence type="ECO:0000256" key="2">
    <source>
        <dbReference type="ARBA" id="ARBA00022516"/>
    </source>
</evidence>
<feature type="binding site" evidence="15">
    <location>
        <begin position="258"/>
        <end position="259"/>
    </location>
    <ligand>
        <name>substrate</name>
    </ligand>
</feature>
<feature type="binding site" evidence="15">
    <location>
        <position position="110"/>
    </location>
    <ligand>
        <name>substrate</name>
    </ligand>
</feature>
<name>A0A8J6XZB3_9BACT</name>